<keyword evidence="7" id="KW-0804">Transcription</keyword>
<feature type="domain" description="BED-type" evidence="11">
    <location>
        <begin position="3"/>
        <end position="52"/>
    </location>
</feature>
<evidence type="ECO:0000256" key="9">
    <source>
        <dbReference type="PROSITE-ProRule" id="PRU00027"/>
    </source>
</evidence>
<sequence length="712" mass="80725">MSPPKSSVWKNFTKIDSTTAACKKCFKHLKSSGNTSNLAKHLKQHLDSARAASTSSVITNSIGEENKNSEESEHDVASTSSSSSQTQLTPSTPTENHRLSLCEWASAPSTSSAKCKAHIHDTDTDHQLDNHFNDDFQMAEAELDIRMDITKTKNKNIDYSRTSATTTPLKSPKTFTSTPSIKDALKRITSYKEGGSRHAAITQCILYFICKDNRPFYSVTGAGFRKLMHEVCPSYKIPHPDTFKAKLVIKYDIMKSIYEERLSKVPHICLTFDMWTETMQTKSFLGVTAHFLTGLKLSSITLATRQLFERHTGDNISEQLEEILKYWKITKEQIVAVVTDNGANVVSAVTKSFGRNKHMPCFAHTVNLIAEVITKDPLILPILSKVRDIVKWAKRSVTVSDKLRKIQLDNEMSNGITKKLILDVQTRWNSTYYMLERFSELVTAVNQVIINDTAAPPMLTATERDLARQIQIVLKPLEFVTREAFGELYNTISKIIPMVNCLKNQLRNITSELEIVMALKKKLLDEITKRFGKMEYNYFLSVSTLLDPRFKRIHFEDPLACSKSIDYIRKIIASQQSSSESEGDDSPTRPSISEEQKKYDFWNYHKTLAHAQNQKSQQTTSKINDELTVYLSNPVMPLNSDPMTYWEEVKQVFTSLYNLAISHFCIVGTSVPSERLFSKAGGTVTQDRNRLSSELLERLLFLGDCTEDEWFG</sequence>
<evidence type="ECO:0000256" key="2">
    <source>
        <dbReference type="ARBA" id="ARBA00022723"/>
    </source>
</evidence>
<dbReference type="InterPro" id="IPR012337">
    <property type="entry name" value="RNaseH-like_sf"/>
</dbReference>
<keyword evidence="2" id="KW-0479">Metal-binding</keyword>
<dbReference type="GO" id="GO:0046983">
    <property type="term" value="F:protein dimerization activity"/>
    <property type="evidence" value="ECO:0007669"/>
    <property type="project" value="InterPro"/>
</dbReference>
<evidence type="ECO:0000256" key="8">
    <source>
        <dbReference type="ARBA" id="ARBA00023242"/>
    </source>
</evidence>
<keyword evidence="8" id="KW-0539">Nucleus</keyword>
<organism evidence="12 13">
    <name type="scientific">Psylliodes chrysocephalus</name>
    <dbReference type="NCBI Taxonomy" id="3402493"/>
    <lineage>
        <taxon>Eukaryota</taxon>
        <taxon>Metazoa</taxon>
        <taxon>Ecdysozoa</taxon>
        <taxon>Arthropoda</taxon>
        <taxon>Hexapoda</taxon>
        <taxon>Insecta</taxon>
        <taxon>Pterygota</taxon>
        <taxon>Neoptera</taxon>
        <taxon>Endopterygota</taxon>
        <taxon>Coleoptera</taxon>
        <taxon>Polyphaga</taxon>
        <taxon>Cucujiformia</taxon>
        <taxon>Chrysomeloidea</taxon>
        <taxon>Chrysomelidae</taxon>
        <taxon>Galerucinae</taxon>
        <taxon>Alticini</taxon>
        <taxon>Psylliodes</taxon>
    </lineage>
</organism>
<feature type="compositionally biased region" description="Basic and acidic residues" evidence="10">
    <location>
        <begin position="64"/>
        <end position="76"/>
    </location>
</feature>
<dbReference type="InterPro" id="IPR008906">
    <property type="entry name" value="HATC_C_dom"/>
</dbReference>
<dbReference type="GO" id="GO:0008270">
    <property type="term" value="F:zinc ion binding"/>
    <property type="evidence" value="ECO:0007669"/>
    <property type="project" value="UniProtKB-KW"/>
</dbReference>
<evidence type="ECO:0000256" key="5">
    <source>
        <dbReference type="ARBA" id="ARBA00023015"/>
    </source>
</evidence>
<gene>
    <name evidence="12" type="ORF">PSYICH_LOCUS4153</name>
</gene>
<dbReference type="InterPro" id="IPR003656">
    <property type="entry name" value="Znf_BED"/>
</dbReference>
<accession>A0A9P0CRS1</accession>
<dbReference type="Pfam" id="PF02892">
    <property type="entry name" value="zf-BED"/>
    <property type="match status" value="1"/>
</dbReference>
<dbReference type="Pfam" id="PF05699">
    <property type="entry name" value="Dimer_Tnp_hAT"/>
    <property type="match status" value="1"/>
</dbReference>
<keyword evidence="3 9" id="KW-0863">Zinc-finger</keyword>
<dbReference type="GO" id="GO:0009791">
    <property type="term" value="P:post-embryonic development"/>
    <property type="evidence" value="ECO:0007669"/>
    <property type="project" value="UniProtKB-ARBA"/>
</dbReference>
<dbReference type="SUPFAM" id="SSF57667">
    <property type="entry name" value="beta-beta-alpha zinc fingers"/>
    <property type="match status" value="1"/>
</dbReference>
<dbReference type="SMART" id="SM00614">
    <property type="entry name" value="ZnF_BED"/>
    <property type="match status" value="1"/>
</dbReference>
<proteinExistence type="predicted"/>
<comment type="subcellular location">
    <subcellularLocation>
        <location evidence="1">Nucleus</location>
    </subcellularLocation>
</comment>
<evidence type="ECO:0000256" key="7">
    <source>
        <dbReference type="ARBA" id="ARBA00023163"/>
    </source>
</evidence>
<keyword evidence="6" id="KW-0238">DNA-binding</keyword>
<keyword evidence="5" id="KW-0805">Transcription regulation</keyword>
<dbReference type="SUPFAM" id="SSF140996">
    <property type="entry name" value="Hermes dimerisation domain"/>
    <property type="match status" value="1"/>
</dbReference>
<dbReference type="PANTHER" id="PTHR46481:SF10">
    <property type="entry name" value="ZINC FINGER BED DOMAIN-CONTAINING PROTEIN 39"/>
    <property type="match status" value="1"/>
</dbReference>
<evidence type="ECO:0000259" key="11">
    <source>
        <dbReference type="PROSITE" id="PS50808"/>
    </source>
</evidence>
<evidence type="ECO:0000256" key="6">
    <source>
        <dbReference type="ARBA" id="ARBA00023125"/>
    </source>
</evidence>
<evidence type="ECO:0000256" key="1">
    <source>
        <dbReference type="ARBA" id="ARBA00004123"/>
    </source>
</evidence>
<keyword evidence="4" id="KW-0862">Zinc</keyword>
<name>A0A9P0CRS1_9CUCU</name>
<dbReference type="GO" id="GO:0003677">
    <property type="term" value="F:DNA binding"/>
    <property type="evidence" value="ECO:0007669"/>
    <property type="project" value="UniProtKB-KW"/>
</dbReference>
<dbReference type="PANTHER" id="PTHR46481">
    <property type="entry name" value="ZINC FINGER BED DOMAIN-CONTAINING PROTEIN 4"/>
    <property type="match status" value="1"/>
</dbReference>
<dbReference type="SUPFAM" id="SSF53098">
    <property type="entry name" value="Ribonuclease H-like"/>
    <property type="match status" value="1"/>
</dbReference>
<evidence type="ECO:0000256" key="10">
    <source>
        <dbReference type="SAM" id="MobiDB-lite"/>
    </source>
</evidence>
<dbReference type="InterPro" id="IPR036236">
    <property type="entry name" value="Znf_C2H2_sf"/>
</dbReference>
<dbReference type="EMBL" id="OV651826">
    <property type="protein sequence ID" value="CAH1103046.1"/>
    <property type="molecule type" value="Genomic_DNA"/>
</dbReference>
<feature type="compositionally biased region" description="Low complexity" evidence="10">
    <location>
        <begin position="78"/>
        <end position="94"/>
    </location>
</feature>
<reference evidence="12" key="1">
    <citation type="submission" date="2022-01" db="EMBL/GenBank/DDBJ databases">
        <authorList>
            <person name="King R."/>
        </authorList>
    </citation>
    <scope>NUCLEOTIDE SEQUENCE</scope>
</reference>
<dbReference type="Proteomes" id="UP001153636">
    <property type="component" value="Chromosome 14"/>
</dbReference>
<dbReference type="PROSITE" id="PS50808">
    <property type="entry name" value="ZF_BED"/>
    <property type="match status" value="1"/>
</dbReference>
<feature type="region of interest" description="Disordered" evidence="10">
    <location>
        <begin position="49"/>
        <end position="96"/>
    </location>
</feature>
<evidence type="ECO:0000256" key="4">
    <source>
        <dbReference type="ARBA" id="ARBA00022833"/>
    </source>
</evidence>
<dbReference type="OrthoDB" id="6620210at2759"/>
<evidence type="ECO:0000256" key="3">
    <source>
        <dbReference type="ARBA" id="ARBA00022771"/>
    </source>
</evidence>
<dbReference type="InterPro" id="IPR052035">
    <property type="entry name" value="ZnF_BED_domain_contain"/>
</dbReference>
<feature type="compositionally biased region" description="Polar residues" evidence="10">
    <location>
        <begin position="51"/>
        <end position="63"/>
    </location>
</feature>
<evidence type="ECO:0000313" key="12">
    <source>
        <dbReference type="EMBL" id="CAH1103046.1"/>
    </source>
</evidence>
<evidence type="ECO:0000313" key="13">
    <source>
        <dbReference type="Proteomes" id="UP001153636"/>
    </source>
</evidence>
<protein>
    <recommendedName>
        <fullName evidence="11">BED-type domain-containing protein</fullName>
    </recommendedName>
</protein>
<keyword evidence="13" id="KW-1185">Reference proteome</keyword>
<dbReference type="GO" id="GO:0005634">
    <property type="term" value="C:nucleus"/>
    <property type="evidence" value="ECO:0007669"/>
    <property type="project" value="UniProtKB-SubCell"/>
</dbReference>
<dbReference type="AlphaFoldDB" id="A0A9P0CRS1"/>